<evidence type="ECO:0000256" key="2">
    <source>
        <dbReference type="SAM" id="MobiDB-lite"/>
    </source>
</evidence>
<sequence length="472" mass="50163">MWGLRATRWPRRGGGVPRRRRGWHATPASRPSWRGGGFRQLGVRAASAAWASGRVVRRARRVVGCVWGASCDAGFRAVGGAAAASGCVAWGVGAASCVWGCRSKARHAHGGAFLRSWLVAGCRRAYPPAVPTRRLCVSFGNLPCDCATHASNSPRSLSLSLPHPSLSRRCPPLPRHPAPRRSAPCAASGASLRRGGLPRIGAQSGACARRPESAPVVDYRPPTPVPPGGRVVDHRPILIVVPATSSPSQPLAGNPRSAAAAKWSSSITSQMDAMEELAELADTTLKGAALLADDDPSADCPTRRASSFLTAVAIGNIGAGKSAVLNGLIGHPVLCTSSISATSAVFCDDFCFIPVWLYSQMIVVMELLQGKGVYQFDRYMFLMMPCHFQTSVLDQYSCQSPYLLWIQISLAELAGSNVVAAQARCGCLGAGGSSAGVPMQQQEKKELGQQLEVQHQELEELKNRAKESKKRI</sequence>
<evidence type="ECO:0000313" key="4">
    <source>
        <dbReference type="Proteomes" id="UP001341281"/>
    </source>
</evidence>
<proteinExistence type="predicted"/>
<organism evidence="3 4">
    <name type="scientific">Paspalum notatum var. saurae</name>
    <dbReference type="NCBI Taxonomy" id="547442"/>
    <lineage>
        <taxon>Eukaryota</taxon>
        <taxon>Viridiplantae</taxon>
        <taxon>Streptophyta</taxon>
        <taxon>Embryophyta</taxon>
        <taxon>Tracheophyta</taxon>
        <taxon>Spermatophyta</taxon>
        <taxon>Magnoliopsida</taxon>
        <taxon>Liliopsida</taxon>
        <taxon>Poales</taxon>
        <taxon>Poaceae</taxon>
        <taxon>PACMAD clade</taxon>
        <taxon>Panicoideae</taxon>
        <taxon>Andropogonodae</taxon>
        <taxon>Paspaleae</taxon>
        <taxon>Paspalinae</taxon>
        <taxon>Paspalum</taxon>
    </lineage>
</organism>
<accession>A0AAQ3UTR5</accession>
<feature type="compositionally biased region" description="Low complexity" evidence="2">
    <location>
        <begin position="180"/>
        <end position="190"/>
    </location>
</feature>
<keyword evidence="1" id="KW-0175">Coiled coil</keyword>
<keyword evidence="4" id="KW-1185">Reference proteome</keyword>
<gene>
    <name evidence="3" type="ORF">U9M48_041790</name>
</gene>
<feature type="region of interest" description="Disordered" evidence="2">
    <location>
        <begin position="168"/>
        <end position="190"/>
    </location>
</feature>
<reference evidence="3 4" key="1">
    <citation type="submission" date="2024-02" db="EMBL/GenBank/DDBJ databases">
        <title>High-quality chromosome-scale genome assembly of Pensacola bahiagrass (Paspalum notatum Flugge var. saurae).</title>
        <authorList>
            <person name="Vega J.M."/>
            <person name="Podio M."/>
            <person name="Orjuela J."/>
            <person name="Siena L.A."/>
            <person name="Pessino S.C."/>
            <person name="Combes M.C."/>
            <person name="Mariac C."/>
            <person name="Albertini E."/>
            <person name="Pupilli F."/>
            <person name="Ortiz J.P.A."/>
            <person name="Leblanc O."/>
        </authorList>
    </citation>
    <scope>NUCLEOTIDE SEQUENCE [LARGE SCALE GENOMIC DNA]</scope>
    <source>
        <strain evidence="3">R1</strain>
        <tissue evidence="3">Leaf</tissue>
    </source>
</reference>
<dbReference type="EMBL" id="CP144754">
    <property type="protein sequence ID" value="WVZ96110.1"/>
    <property type="molecule type" value="Genomic_DNA"/>
</dbReference>
<protein>
    <submittedName>
        <fullName evidence="3">Uncharacterized protein</fullName>
    </submittedName>
</protein>
<feature type="region of interest" description="Disordered" evidence="2">
    <location>
        <begin position="1"/>
        <end position="30"/>
    </location>
</feature>
<name>A0AAQ3UTR5_PASNO</name>
<evidence type="ECO:0000256" key="1">
    <source>
        <dbReference type="SAM" id="Coils"/>
    </source>
</evidence>
<evidence type="ECO:0000313" key="3">
    <source>
        <dbReference type="EMBL" id="WVZ96110.1"/>
    </source>
</evidence>
<dbReference type="AlphaFoldDB" id="A0AAQ3UTR5"/>
<feature type="coiled-coil region" evidence="1">
    <location>
        <begin position="441"/>
        <end position="471"/>
    </location>
</feature>
<dbReference type="Proteomes" id="UP001341281">
    <property type="component" value="Chromosome 10"/>
</dbReference>